<evidence type="ECO:0000313" key="3">
    <source>
        <dbReference type="Proteomes" id="UP000298173"/>
    </source>
</evidence>
<accession>A0A4R8UQ77</accession>
<proteinExistence type="predicted"/>
<reference evidence="2 3" key="1">
    <citation type="submission" date="2019-03" db="EMBL/GenBank/DDBJ databases">
        <title>Genomics of glacier-inhabiting Cryobacterium strains.</title>
        <authorList>
            <person name="Liu Q."/>
            <person name="Xin Y.-H."/>
        </authorList>
    </citation>
    <scope>NUCLEOTIDE SEQUENCE [LARGE SCALE GENOMIC DNA]</scope>
    <source>
        <strain evidence="2 3">HLT2-23</strain>
    </source>
</reference>
<name>A0A4R8UQ77_9MICO</name>
<evidence type="ECO:0000313" key="2">
    <source>
        <dbReference type="EMBL" id="TFB68193.1"/>
    </source>
</evidence>
<dbReference type="InterPro" id="IPR018306">
    <property type="entry name" value="Phage_T5_Orf172_DNA-bd"/>
</dbReference>
<dbReference type="RefSeq" id="WP_134504664.1">
    <property type="nucleotide sequence ID" value="NZ_SOEY01000034.1"/>
</dbReference>
<organism evidence="2 3">
    <name type="scientific">Cryobacterium glaciale</name>
    <dbReference type="NCBI Taxonomy" id="1259145"/>
    <lineage>
        <taxon>Bacteria</taxon>
        <taxon>Bacillati</taxon>
        <taxon>Actinomycetota</taxon>
        <taxon>Actinomycetes</taxon>
        <taxon>Micrococcales</taxon>
        <taxon>Microbacteriaceae</taxon>
        <taxon>Cryobacterium</taxon>
    </lineage>
</organism>
<feature type="domain" description="Bacteriophage T5 Orf172 DNA-binding" evidence="1">
    <location>
        <begin position="14"/>
        <end position="107"/>
    </location>
</feature>
<comment type="caution">
    <text evidence="2">The sequence shown here is derived from an EMBL/GenBank/DDBJ whole genome shotgun (WGS) entry which is preliminary data.</text>
</comment>
<dbReference type="Proteomes" id="UP000298173">
    <property type="component" value="Unassembled WGS sequence"/>
</dbReference>
<keyword evidence="3" id="KW-1185">Reference proteome</keyword>
<protein>
    <submittedName>
        <fullName evidence="2">GIY-YIG nuclease family protein</fullName>
    </submittedName>
</protein>
<sequence>MRFRTDGTWRAWSPPDRGNTLIKVGHFSNVAQRIRQHTSSAHTHSPEPLALIRVYSTAERDPEQVEHSFHELLRTAGHDNPRRTGREVCTEWFLTNEDFLDSMAKVIGLLTVHTGRSEFRND</sequence>
<dbReference type="AlphaFoldDB" id="A0A4R8UQ77"/>
<gene>
    <name evidence="2" type="ORF">E3O06_17000</name>
</gene>
<dbReference type="OrthoDB" id="5148880at2"/>
<dbReference type="Pfam" id="PF10544">
    <property type="entry name" value="T5orf172"/>
    <property type="match status" value="1"/>
</dbReference>
<evidence type="ECO:0000259" key="1">
    <source>
        <dbReference type="Pfam" id="PF10544"/>
    </source>
</evidence>
<dbReference type="EMBL" id="SOEY01000034">
    <property type="protein sequence ID" value="TFB68193.1"/>
    <property type="molecule type" value="Genomic_DNA"/>
</dbReference>